<reference evidence="2" key="1">
    <citation type="journal article" date="2022" name="bioRxiv">
        <title>Sequencing and chromosome-scale assembly of the giantPleurodeles waltlgenome.</title>
        <authorList>
            <person name="Brown T."/>
            <person name="Elewa A."/>
            <person name="Iarovenko S."/>
            <person name="Subramanian E."/>
            <person name="Araus A.J."/>
            <person name="Petzold A."/>
            <person name="Susuki M."/>
            <person name="Suzuki K.-i.T."/>
            <person name="Hayashi T."/>
            <person name="Toyoda A."/>
            <person name="Oliveira C."/>
            <person name="Osipova E."/>
            <person name="Leigh N.D."/>
            <person name="Simon A."/>
            <person name="Yun M.H."/>
        </authorList>
    </citation>
    <scope>NUCLEOTIDE SEQUENCE</scope>
    <source>
        <strain evidence="2">20211129_DDA</strain>
        <tissue evidence="2">Liver</tissue>
    </source>
</reference>
<gene>
    <name evidence="2" type="ORF">NDU88_001612</name>
</gene>
<protein>
    <submittedName>
        <fullName evidence="2">Uncharacterized protein</fullName>
    </submittedName>
</protein>
<feature type="compositionally biased region" description="Polar residues" evidence="1">
    <location>
        <begin position="104"/>
        <end position="120"/>
    </location>
</feature>
<feature type="region of interest" description="Disordered" evidence="1">
    <location>
        <begin position="1"/>
        <end position="68"/>
    </location>
</feature>
<sequence>MHPVSSDYELEASGPAFTRGSVNPELGKRKMEPPSENNQEIGVEIHQQTQPQTEVVQASEPTDNGRAFSTPLQGLLKASREWPTIIEQDDWPLRETNMGAPSTGKGTESPQEENSPQNLPNKERGDVVGSDYIIETINASLLAAVKALTWQSHKMEIHLELTHMLAQSILTLDSKLNSLCRKQDNWDHNWREDKLFVGPRNDEILDKLATLPDLLTSIIQHCKTAAGNYNKITGKEAVENQQETGPSELPSKEGLTALTEGEDGSRETEPNNMQQTAKPIELQPSVVTNAPANIIEEQAFGVNHKSPFEHELRTKHQPQLTR</sequence>
<proteinExistence type="predicted"/>
<evidence type="ECO:0000313" key="2">
    <source>
        <dbReference type="EMBL" id="KAJ1176330.1"/>
    </source>
</evidence>
<dbReference type="AlphaFoldDB" id="A0AAV7TIV2"/>
<dbReference type="Proteomes" id="UP001066276">
    <property type="component" value="Chromosome 3_2"/>
</dbReference>
<comment type="caution">
    <text evidence="2">The sequence shown here is derived from an EMBL/GenBank/DDBJ whole genome shotgun (WGS) entry which is preliminary data.</text>
</comment>
<evidence type="ECO:0000313" key="3">
    <source>
        <dbReference type="Proteomes" id="UP001066276"/>
    </source>
</evidence>
<keyword evidence="3" id="KW-1185">Reference proteome</keyword>
<feature type="compositionally biased region" description="Polar residues" evidence="1">
    <location>
        <begin position="35"/>
        <end position="62"/>
    </location>
</feature>
<dbReference type="EMBL" id="JANPWB010000006">
    <property type="protein sequence ID" value="KAJ1176330.1"/>
    <property type="molecule type" value="Genomic_DNA"/>
</dbReference>
<organism evidence="2 3">
    <name type="scientific">Pleurodeles waltl</name>
    <name type="common">Iberian ribbed newt</name>
    <dbReference type="NCBI Taxonomy" id="8319"/>
    <lineage>
        <taxon>Eukaryota</taxon>
        <taxon>Metazoa</taxon>
        <taxon>Chordata</taxon>
        <taxon>Craniata</taxon>
        <taxon>Vertebrata</taxon>
        <taxon>Euteleostomi</taxon>
        <taxon>Amphibia</taxon>
        <taxon>Batrachia</taxon>
        <taxon>Caudata</taxon>
        <taxon>Salamandroidea</taxon>
        <taxon>Salamandridae</taxon>
        <taxon>Pleurodelinae</taxon>
        <taxon>Pleurodeles</taxon>
    </lineage>
</organism>
<name>A0AAV7TIV2_PLEWA</name>
<evidence type="ECO:0000256" key="1">
    <source>
        <dbReference type="SAM" id="MobiDB-lite"/>
    </source>
</evidence>
<feature type="region of interest" description="Disordered" evidence="1">
    <location>
        <begin position="260"/>
        <end position="322"/>
    </location>
</feature>
<feature type="region of interest" description="Disordered" evidence="1">
    <location>
        <begin position="86"/>
        <end position="124"/>
    </location>
</feature>
<accession>A0AAV7TIV2</accession>